<dbReference type="PROSITE" id="PS00138">
    <property type="entry name" value="SUBTILASE_SER"/>
    <property type="match status" value="1"/>
</dbReference>
<dbReference type="Pfam" id="PF17766">
    <property type="entry name" value="fn3_6"/>
    <property type="match status" value="1"/>
</dbReference>
<dbReference type="InterPro" id="IPR036852">
    <property type="entry name" value="Peptidase_S8/S53_dom_sf"/>
</dbReference>
<evidence type="ECO:0000259" key="9">
    <source>
        <dbReference type="Pfam" id="PF05922"/>
    </source>
</evidence>
<evidence type="ECO:0000256" key="2">
    <source>
        <dbReference type="ARBA" id="ARBA00022670"/>
    </source>
</evidence>
<feature type="domain" description="Inhibitor I9" evidence="9">
    <location>
        <begin position="52"/>
        <end position="150"/>
    </location>
</feature>
<dbReference type="GO" id="GO:0004252">
    <property type="term" value="F:serine-type endopeptidase activity"/>
    <property type="evidence" value="ECO:0007669"/>
    <property type="project" value="UniProtKB-UniRule"/>
</dbReference>
<dbReference type="Proteomes" id="UP001146067">
    <property type="component" value="Unassembled WGS sequence"/>
</dbReference>
<dbReference type="AlphaFoldDB" id="A0A9X3PBV6"/>
<organism evidence="11 12">
    <name type="scientific">Glycomyces luteolus</name>
    <dbReference type="NCBI Taxonomy" id="2670330"/>
    <lineage>
        <taxon>Bacteria</taxon>
        <taxon>Bacillati</taxon>
        <taxon>Actinomycetota</taxon>
        <taxon>Actinomycetes</taxon>
        <taxon>Glycomycetales</taxon>
        <taxon>Glycomycetaceae</taxon>
        <taxon>Glycomyces</taxon>
    </lineage>
</organism>
<dbReference type="InterPro" id="IPR000209">
    <property type="entry name" value="Peptidase_S8/S53_dom"/>
</dbReference>
<dbReference type="PRINTS" id="PR00723">
    <property type="entry name" value="SUBTILISIN"/>
</dbReference>
<keyword evidence="2 6" id="KW-0645">Protease</keyword>
<dbReference type="GO" id="GO:0006508">
    <property type="term" value="P:proteolysis"/>
    <property type="evidence" value="ECO:0007669"/>
    <property type="project" value="UniProtKB-KW"/>
</dbReference>
<accession>A0A9X3PBV6</accession>
<proteinExistence type="inferred from homology"/>
<evidence type="ECO:0000259" key="8">
    <source>
        <dbReference type="Pfam" id="PF02225"/>
    </source>
</evidence>
<name>A0A9X3PBV6_9ACTN</name>
<comment type="similarity">
    <text evidence="1 6">Belongs to the peptidase S8 family.</text>
</comment>
<dbReference type="InterPro" id="IPR041469">
    <property type="entry name" value="Subtilisin-like_FN3"/>
</dbReference>
<dbReference type="SUPFAM" id="SSF52743">
    <property type="entry name" value="Subtilisin-like"/>
    <property type="match status" value="1"/>
</dbReference>
<dbReference type="InterPro" id="IPR010259">
    <property type="entry name" value="S8pro/Inhibitor_I9"/>
</dbReference>
<evidence type="ECO:0000256" key="4">
    <source>
        <dbReference type="ARBA" id="ARBA00022825"/>
    </source>
</evidence>
<feature type="active site" description="Charge relay system" evidence="5 6">
    <location>
        <position position="263"/>
    </location>
</feature>
<evidence type="ECO:0000313" key="12">
    <source>
        <dbReference type="Proteomes" id="UP001146067"/>
    </source>
</evidence>
<protein>
    <submittedName>
        <fullName evidence="11">S8 family peptidase</fullName>
    </submittedName>
</protein>
<evidence type="ECO:0000256" key="6">
    <source>
        <dbReference type="PROSITE-ProRule" id="PRU01240"/>
    </source>
</evidence>
<evidence type="ECO:0000256" key="3">
    <source>
        <dbReference type="ARBA" id="ARBA00022801"/>
    </source>
</evidence>
<gene>
    <name evidence="11" type="ORF">O1R50_22860</name>
</gene>
<evidence type="ECO:0000256" key="5">
    <source>
        <dbReference type="PIRSR" id="PIRSR615500-1"/>
    </source>
</evidence>
<evidence type="ECO:0000259" key="10">
    <source>
        <dbReference type="Pfam" id="PF17766"/>
    </source>
</evidence>
<reference evidence="11" key="1">
    <citation type="submission" date="2022-12" db="EMBL/GenBank/DDBJ databases">
        <title>Gycomyces niveus sp.nov.,a novel actinomycete isolated from soil in Shouguan.</title>
        <authorList>
            <person name="Yang X."/>
        </authorList>
    </citation>
    <scope>NUCLEOTIDE SEQUENCE</scope>
    <source>
        <strain evidence="11">NEAU-A15</strain>
    </source>
</reference>
<dbReference type="CDD" id="cd04852">
    <property type="entry name" value="Peptidases_S8_3"/>
    <property type="match status" value="1"/>
</dbReference>
<dbReference type="InterPro" id="IPR023828">
    <property type="entry name" value="Peptidase_S8_Ser-AS"/>
</dbReference>
<dbReference type="PANTHER" id="PTHR10795">
    <property type="entry name" value="PROPROTEIN CONVERTASE SUBTILISIN/KEXIN"/>
    <property type="match status" value="1"/>
</dbReference>
<feature type="active site" description="Charge relay system" evidence="5 6">
    <location>
        <position position="189"/>
    </location>
</feature>
<keyword evidence="12" id="KW-1185">Reference proteome</keyword>
<dbReference type="PROSITE" id="PS51892">
    <property type="entry name" value="SUBTILASE"/>
    <property type="match status" value="1"/>
</dbReference>
<dbReference type="Pfam" id="PF02225">
    <property type="entry name" value="PA"/>
    <property type="match status" value="1"/>
</dbReference>
<keyword evidence="3 6" id="KW-0378">Hydrolase</keyword>
<dbReference type="EMBL" id="JAPZVP010000024">
    <property type="protein sequence ID" value="MDA1362481.1"/>
    <property type="molecule type" value="Genomic_DNA"/>
</dbReference>
<dbReference type="InterPro" id="IPR034197">
    <property type="entry name" value="Peptidases_S8_3"/>
</dbReference>
<dbReference type="InterPro" id="IPR003137">
    <property type="entry name" value="PA_domain"/>
</dbReference>
<keyword evidence="4 6" id="KW-0720">Serine protease</keyword>
<dbReference type="Gene3D" id="2.60.40.2310">
    <property type="match status" value="1"/>
</dbReference>
<dbReference type="Gene3D" id="3.50.30.30">
    <property type="match status" value="1"/>
</dbReference>
<feature type="domain" description="Peptidase S8/S53" evidence="7">
    <location>
        <begin position="180"/>
        <end position="630"/>
    </location>
</feature>
<evidence type="ECO:0000313" key="11">
    <source>
        <dbReference type="EMBL" id="MDA1362481.1"/>
    </source>
</evidence>
<dbReference type="Pfam" id="PF00082">
    <property type="entry name" value="Peptidase_S8"/>
    <property type="match status" value="1"/>
</dbReference>
<evidence type="ECO:0000259" key="7">
    <source>
        <dbReference type="Pfam" id="PF00082"/>
    </source>
</evidence>
<dbReference type="RefSeq" id="WP_270112563.1">
    <property type="nucleotide sequence ID" value="NZ_JAPZVP010000024.1"/>
</dbReference>
<dbReference type="Gene3D" id="3.40.50.200">
    <property type="entry name" value="Peptidase S8/S53 domain"/>
    <property type="match status" value="1"/>
</dbReference>
<dbReference type="CDD" id="cd02120">
    <property type="entry name" value="PA_subtilisin_like"/>
    <property type="match status" value="1"/>
</dbReference>
<feature type="domain" description="PA" evidence="8">
    <location>
        <begin position="446"/>
        <end position="494"/>
    </location>
</feature>
<dbReference type="InterPro" id="IPR015500">
    <property type="entry name" value="Peptidase_S8_subtilisin-rel"/>
</dbReference>
<feature type="active site" description="Charge relay system" evidence="5 6">
    <location>
        <position position="592"/>
    </location>
</feature>
<dbReference type="Pfam" id="PF05922">
    <property type="entry name" value="Inhibitor_I9"/>
    <property type="match status" value="1"/>
</dbReference>
<sequence>MAFTRSRPFTGRRRRILAVTGVTVMTAAALTVFLLPAAADPVVSAPFKDGRYIVQFADEPVAAYDGGIPGLEATAADEDGIDLDSPAAQDYRDHLDAVRDDALGVLPGVEPAVEYDTAFNGVAVELTGAEARELASDERVVAIVPDQLLEPQLDTSSEFLGLSGEDGSWEAEFGGGEHAGEGVVIGIVDGGFTPENPMFAPLPEPRPDQDVIDAKWQGECVEGEDKPENNVTCSNKVIGARWFDSNGHSDAEGFKSPREEFNHGTHVATTAAGNLDTEAVVDGVEVGPLSGMAPAARLAVYKVCWIAIDGFCPTSDILAAIDAAVSDGVDVINMSLGGPRDNIIDPVAMALFAAAEAGVFVATAAGNSGDEGPGTLEHNAPWITSVAAGTHSRTFEGELELGDGQILNYAASSLRSTDTAAGLAMAEDVAVDGADPAEARQCVSGTLDAAEVAGRAVACARGVTFFDEKAQAVADAGGAFAIVYNDDPAAPDEMGNGWDTPLWTVQLDLAGGDALEAYAAGSDAATVTAHVFEAVTQTAPVSTSWSSQGPAIAGGGDLLKPDITAPGEEILAGYLPTSNADGGHFGFMSGTSMASPHIAGLAALLKSANPDWSPMAIKSAIMTTAYNENTEGEPIERAGTDAPATPFHTGAGHADGQAMFDPGLVYDSGATDWTLYACAIGQLQQLEPADTCETAEAEHGAVDPSDLNYPSIAVGDMTGNQTITRTVTNVDDMIGVYTPVVEAPPGFTAKVDRKLLVVEPGASATYSVAFTRTDAAAEEWSFGSLTWRDWHGHEVRSPIALRALDIVAPSELSGEGAAGSIEYDVTTGIDGRIDLAASGLTASDTRTLSLSNPDGSAFPEDEPVERDQTRAFELAVPEDAVMGRVAAFGADHESETDIDLFVYEQSDDGSLDLIGAPLLAGSDEYVDLEAGRSYTVYVDLWYAPTDTVEAVVHTWVVPESAAGNLTASPDSLEATVGGVHTVTATWSGLEAGRHYLGTIAYLNDGAILRRTIVAIDR</sequence>
<feature type="domain" description="Subtilisin-like protease fibronectin type-III" evidence="10">
    <location>
        <begin position="706"/>
        <end position="800"/>
    </location>
</feature>
<comment type="caution">
    <text evidence="11">The sequence shown here is derived from an EMBL/GenBank/DDBJ whole genome shotgun (WGS) entry which is preliminary data.</text>
</comment>
<evidence type="ECO:0000256" key="1">
    <source>
        <dbReference type="ARBA" id="ARBA00011073"/>
    </source>
</evidence>
<dbReference type="InterPro" id="IPR045051">
    <property type="entry name" value="SBT"/>
</dbReference>